<dbReference type="KEGG" id="chq:AQ619_03130"/>
<organism evidence="2 3">
    <name type="scientific">Caulobacter henricii</name>
    <dbReference type="NCBI Taxonomy" id="69395"/>
    <lineage>
        <taxon>Bacteria</taxon>
        <taxon>Pseudomonadati</taxon>
        <taxon>Pseudomonadota</taxon>
        <taxon>Alphaproteobacteria</taxon>
        <taxon>Caulobacterales</taxon>
        <taxon>Caulobacteraceae</taxon>
        <taxon>Caulobacter</taxon>
    </lineage>
</organism>
<dbReference type="Proteomes" id="UP000056905">
    <property type="component" value="Chromosome"/>
</dbReference>
<dbReference type="EMBL" id="CP013002">
    <property type="protein sequence ID" value="ALL12426.1"/>
    <property type="molecule type" value="Genomic_DNA"/>
</dbReference>
<dbReference type="OrthoDB" id="7191515at2"/>
<feature type="signal peptide" evidence="1">
    <location>
        <begin position="1"/>
        <end position="20"/>
    </location>
</feature>
<proteinExistence type="predicted"/>
<keyword evidence="1" id="KW-0732">Signal</keyword>
<evidence type="ECO:0008006" key="4">
    <source>
        <dbReference type="Google" id="ProtNLM"/>
    </source>
</evidence>
<evidence type="ECO:0000313" key="3">
    <source>
        <dbReference type="Proteomes" id="UP000056905"/>
    </source>
</evidence>
<dbReference type="AlphaFoldDB" id="A0A0N7JH52"/>
<accession>A0A0N7JH52</accession>
<reference evidence="2 3" key="1">
    <citation type="submission" date="2015-10" db="EMBL/GenBank/DDBJ databases">
        <title>Conservation of the essential genome among Caulobacter and Brevundimonas species.</title>
        <authorList>
            <person name="Scott D."/>
            <person name="Ely B."/>
        </authorList>
    </citation>
    <scope>NUCLEOTIDE SEQUENCE [LARGE SCALE GENOMIC DNA]</scope>
    <source>
        <strain evidence="2 3">CB4</strain>
    </source>
</reference>
<keyword evidence="3" id="KW-1185">Reference proteome</keyword>
<feature type="chain" id="PRO_5006014190" description="ShKT domain-containing protein" evidence="1">
    <location>
        <begin position="21"/>
        <end position="100"/>
    </location>
</feature>
<evidence type="ECO:0000256" key="1">
    <source>
        <dbReference type="SAM" id="SignalP"/>
    </source>
</evidence>
<dbReference type="RefSeq" id="WP_062144114.1">
    <property type="nucleotide sequence ID" value="NZ_CP013002.1"/>
</dbReference>
<name>A0A0N7JH52_9CAUL</name>
<protein>
    <recommendedName>
        <fullName evidence="4">ShKT domain-containing protein</fullName>
    </recommendedName>
</protein>
<sequence length="100" mass="10308">MRRALTLLLVSLALASPAGADPTPASKAKVPPAAAAVGPQTTLQPLIPLASSRPGGDAGQCRAACARSYYFCKAGDDDICPSQWAQCTARCTATYRRQGS</sequence>
<gene>
    <name evidence="2" type="ORF">AQ619_03130</name>
</gene>
<evidence type="ECO:0000313" key="2">
    <source>
        <dbReference type="EMBL" id="ALL12426.1"/>
    </source>
</evidence>